<reference evidence="8" key="2">
    <citation type="submission" date="2021-04" db="EMBL/GenBank/DDBJ databases">
        <authorList>
            <person name="Gilroy R."/>
        </authorList>
    </citation>
    <scope>NUCLEOTIDE SEQUENCE</scope>
    <source>
        <strain evidence="8">ChiSjej1B19-5720</strain>
    </source>
</reference>
<keyword evidence="4 5" id="KW-0326">Glycosidase</keyword>
<evidence type="ECO:0000259" key="6">
    <source>
        <dbReference type="Pfam" id="PF00251"/>
    </source>
</evidence>
<reference evidence="8" key="1">
    <citation type="journal article" date="2021" name="PeerJ">
        <title>Extensive microbial diversity within the chicken gut microbiome revealed by metagenomics and culture.</title>
        <authorList>
            <person name="Gilroy R."/>
            <person name="Ravi A."/>
            <person name="Getino M."/>
            <person name="Pursley I."/>
            <person name="Horton D.L."/>
            <person name="Alikhan N.F."/>
            <person name="Baker D."/>
            <person name="Gharbi K."/>
            <person name="Hall N."/>
            <person name="Watson M."/>
            <person name="Adriaenssens E.M."/>
            <person name="Foster-Nyarko E."/>
            <person name="Jarju S."/>
            <person name="Secka A."/>
            <person name="Antonio M."/>
            <person name="Oren A."/>
            <person name="Chaudhuri R.R."/>
            <person name="La Ragione R."/>
            <person name="Hildebrand F."/>
            <person name="Pallen M.J."/>
        </authorList>
    </citation>
    <scope>NUCLEOTIDE SEQUENCE</scope>
    <source>
        <strain evidence="8">ChiSjej1B19-5720</strain>
    </source>
</reference>
<dbReference type="GO" id="GO:0004564">
    <property type="term" value="F:beta-fructofuranosidase activity"/>
    <property type="evidence" value="ECO:0007669"/>
    <property type="project" value="UniProtKB-EC"/>
</dbReference>
<dbReference type="Proteomes" id="UP000823842">
    <property type="component" value="Unassembled WGS sequence"/>
</dbReference>
<evidence type="ECO:0000259" key="7">
    <source>
        <dbReference type="Pfam" id="PF08244"/>
    </source>
</evidence>
<evidence type="ECO:0000256" key="2">
    <source>
        <dbReference type="ARBA" id="ARBA00012758"/>
    </source>
</evidence>
<evidence type="ECO:0000256" key="3">
    <source>
        <dbReference type="ARBA" id="ARBA00022801"/>
    </source>
</evidence>
<dbReference type="GO" id="GO:0005975">
    <property type="term" value="P:carbohydrate metabolic process"/>
    <property type="evidence" value="ECO:0007669"/>
    <property type="project" value="InterPro"/>
</dbReference>
<comment type="similarity">
    <text evidence="1 5">Belongs to the glycosyl hydrolase 32 family.</text>
</comment>
<dbReference type="PANTHER" id="PTHR43101:SF1">
    <property type="entry name" value="BETA-FRUCTOSIDASE"/>
    <property type="match status" value="1"/>
</dbReference>
<dbReference type="SMART" id="SM00640">
    <property type="entry name" value="Glyco_32"/>
    <property type="match status" value="1"/>
</dbReference>
<proteinExistence type="inferred from homology"/>
<dbReference type="PANTHER" id="PTHR43101">
    <property type="entry name" value="BETA-FRUCTOSIDASE"/>
    <property type="match status" value="1"/>
</dbReference>
<dbReference type="CDD" id="cd08996">
    <property type="entry name" value="GH32_FFase"/>
    <property type="match status" value="1"/>
</dbReference>
<evidence type="ECO:0000313" key="9">
    <source>
        <dbReference type="Proteomes" id="UP000823842"/>
    </source>
</evidence>
<dbReference type="AlphaFoldDB" id="A0A9D2LTS2"/>
<dbReference type="InterPro" id="IPR013189">
    <property type="entry name" value="Glyco_hydro_32_C"/>
</dbReference>
<accession>A0A9D2LTS2</accession>
<dbReference type="Gene3D" id="2.60.120.560">
    <property type="entry name" value="Exo-inulinase, domain 1"/>
    <property type="match status" value="1"/>
</dbReference>
<organism evidence="8 9">
    <name type="scientific">Candidatus Blautia faecavium</name>
    <dbReference type="NCBI Taxonomy" id="2838487"/>
    <lineage>
        <taxon>Bacteria</taxon>
        <taxon>Bacillati</taxon>
        <taxon>Bacillota</taxon>
        <taxon>Clostridia</taxon>
        <taxon>Lachnospirales</taxon>
        <taxon>Lachnospiraceae</taxon>
        <taxon>Blautia</taxon>
    </lineage>
</organism>
<dbReference type="InterPro" id="IPR013320">
    <property type="entry name" value="ConA-like_dom_sf"/>
</dbReference>
<feature type="domain" description="Glycosyl hydrolase family 32 N-terminal" evidence="6">
    <location>
        <begin position="8"/>
        <end position="297"/>
    </location>
</feature>
<evidence type="ECO:0000256" key="4">
    <source>
        <dbReference type="ARBA" id="ARBA00023295"/>
    </source>
</evidence>
<dbReference type="Pfam" id="PF08244">
    <property type="entry name" value="Glyco_hydro_32C"/>
    <property type="match status" value="1"/>
</dbReference>
<evidence type="ECO:0000313" key="8">
    <source>
        <dbReference type="EMBL" id="HJB29048.1"/>
    </source>
</evidence>
<sequence>MKHRPEYHFLPEKNWMNDPNATIYFKGEHHLFYQYNPTDWHWGNLHYGHATSKDLLHWKHQPIALAPALDRGETHCYSGCSYINQDKIELLYTSVGAGKRCQHSGSQQWAATTEDGITWTQIKENPVIDMADSPEIQLTEWRDPFVFRWKEGIYALVAGVVNEEYGAVHLYKTEDFRKWTYVREFFRNTCRKEVMECPNLVVFGDKVLFVHSIWDVRVLRWFVGTLDEDMGFHVLNEGSVDYGDFFASQISFDENGRVLMWGWLREDPRRGLLTDGEWAGVQAIPRVVSVNEKNELVLSRLPEFEKLRTDQETVSVNDFSGERYFDTKSYTAELTGTVISDDVFSIKLLMDETGREYTEIVFNPREGTYYAPMESSSLLKEVDKRPLFGAFEKNEEHKVEFDILIDCSVVEIFVNKTSCMSLRVYPVLEGNRISVETKGKIQKGEISVYSIAL</sequence>
<dbReference type="InterPro" id="IPR013148">
    <property type="entry name" value="Glyco_hydro_32_N"/>
</dbReference>
<evidence type="ECO:0000256" key="1">
    <source>
        <dbReference type="ARBA" id="ARBA00009902"/>
    </source>
</evidence>
<dbReference type="Gene3D" id="2.115.10.20">
    <property type="entry name" value="Glycosyl hydrolase domain, family 43"/>
    <property type="match status" value="1"/>
</dbReference>
<dbReference type="EMBL" id="DWYZ01000178">
    <property type="protein sequence ID" value="HJB29048.1"/>
    <property type="molecule type" value="Genomic_DNA"/>
</dbReference>
<dbReference type="InterPro" id="IPR001362">
    <property type="entry name" value="Glyco_hydro_32"/>
</dbReference>
<dbReference type="Pfam" id="PF00251">
    <property type="entry name" value="Glyco_hydro_32N"/>
    <property type="match status" value="1"/>
</dbReference>
<keyword evidence="3 5" id="KW-0378">Hydrolase</keyword>
<dbReference type="InterPro" id="IPR051214">
    <property type="entry name" value="GH32_Enzymes"/>
</dbReference>
<evidence type="ECO:0000256" key="5">
    <source>
        <dbReference type="RuleBase" id="RU362110"/>
    </source>
</evidence>
<dbReference type="SUPFAM" id="SSF49899">
    <property type="entry name" value="Concanavalin A-like lectins/glucanases"/>
    <property type="match status" value="1"/>
</dbReference>
<dbReference type="SUPFAM" id="SSF75005">
    <property type="entry name" value="Arabinanase/levansucrase/invertase"/>
    <property type="match status" value="1"/>
</dbReference>
<dbReference type="PROSITE" id="PS00609">
    <property type="entry name" value="GLYCOSYL_HYDROL_F32"/>
    <property type="match status" value="1"/>
</dbReference>
<dbReference type="InterPro" id="IPR018053">
    <property type="entry name" value="Glyco_hydro_32_AS"/>
</dbReference>
<gene>
    <name evidence="8" type="ORF">IAA06_09700</name>
</gene>
<dbReference type="InterPro" id="IPR023296">
    <property type="entry name" value="Glyco_hydro_beta-prop_sf"/>
</dbReference>
<protein>
    <recommendedName>
        <fullName evidence="2">beta-fructofuranosidase</fullName>
        <ecNumber evidence="2">3.2.1.26</ecNumber>
    </recommendedName>
</protein>
<dbReference type="EC" id="3.2.1.26" evidence="2"/>
<comment type="caution">
    <text evidence="8">The sequence shown here is derived from an EMBL/GenBank/DDBJ whole genome shotgun (WGS) entry which is preliminary data.</text>
</comment>
<name>A0A9D2LTS2_9FIRM</name>
<feature type="domain" description="Glycosyl hydrolase family 32 C-terminal" evidence="7">
    <location>
        <begin position="304"/>
        <end position="441"/>
    </location>
</feature>